<feature type="region of interest" description="Disordered" evidence="1">
    <location>
        <begin position="109"/>
        <end position="205"/>
    </location>
</feature>
<dbReference type="InterPro" id="IPR033485">
    <property type="entry name" value="EMSY-LIKE_plant"/>
</dbReference>
<evidence type="ECO:0000313" key="4">
    <source>
        <dbReference type="Proteomes" id="UP000729402"/>
    </source>
</evidence>
<dbReference type="Pfam" id="PF03735">
    <property type="entry name" value="ENT"/>
    <property type="match status" value="1"/>
</dbReference>
<feature type="region of interest" description="Disordered" evidence="1">
    <location>
        <begin position="1"/>
        <end position="54"/>
    </location>
</feature>
<evidence type="ECO:0000259" key="2">
    <source>
        <dbReference type="PROSITE" id="PS51138"/>
    </source>
</evidence>
<dbReference type="SMART" id="SM01191">
    <property type="entry name" value="ENT"/>
    <property type="match status" value="1"/>
</dbReference>
<dbReference type="PANTHER" id="PTHR33432">
    <property type="entry name" value="PROTEIN EMSY-LIKE 4"/>
    <property type="match status" value="1"/>
</dbReference>
<feature type="compositionally biased region" description="Low complexity" evidence="1">
    <location>
        <begin position="133"/>
        <end position="143"/>
    </location>
</feature>
<evidence type="ECO:0000256" key="1">
    <source>
        <dbReference type="SAM" id="MobiDB-lite"/>
    </source>
</evidence>
<feature type="compositionally biased region" description="Basic and acidic residues" evidence="1">
    <location>
        <begin position="110"/>
        <end position="121"/>
    </location>
</feature>
<protein>
    <recommendedName>
        <fullName evidence="2">ENT domain-containing protein</fullName>
    </recommendedName>
</protein>
<dbReference type="InterPro" id="IPR005491">
    <property type="entry name" value="ENT_dom"/>
</dbReference>
<dbReference type="Proteomes" id="UP000729402">
    <property type="component" value="Unassembled WGS sequence"/>
</dbReference>
<comment type="caution">
    <text evidence="3">The sequence shown here is derived from an EMBL/GenBank/DDBJ whole genome shotgun (WGS) entry which is preliminary data.</text>
</comment>
<dbReference type="GO" id="GO:0005634">
    <property type="term" value="C:nucleus"/>
    <property type="evidence" value="ECO:0007669"/>
    <property type="project" value="TreeGrafter"/>
</dbReference>
<dbReference type="GO" id="GO:0050832">
    <property type="term" value="P:defense response to fungus"/>
    <property type="evidence" value="ECO:0007669"/>
    <property type="project" value="InterPro"/>
</dbReference>
<feature type="compositionally biased region" description="Low complexity" evidence="1">
    <location>
        <begin position="151"/>
        <end position="160"/>
    </location>
</feature>
<proteinExistence type="predicted"/>
<dbReference type="AlphaFoldDB" id="A0A8J5RLB2"/>
<keyword evidence="4" id="KW-1185">Reference proteome</keyword>
<organism evidence="3 4">
    <name type="scientific">Zizania palustris</name>
    <name type="common">Northern wild rice</name>
    <dbReference type="NCBI Taxonomy" id="103762"/>
    <lineage>
        <taxon>Eukaryota</taxon>
        <taxon>Viridiplantae</taxon>
        <taxon>Streptophyta</taxon>
        <taxon>Embryophyta</taxon>
        <taxon>Tracheophyta</taxon>
        <taxon>Spermatophyta</taxon>
        <taxon>Magnoliopsida</taxon>
        <taxon>Liliopsida</taxon>
        <taxon>Poales</taxon>
        <taxon>Poaceae</taxon>
        <taxon>BOP clade</taxon>
        <taxon>Oryzoideae</taxon>
        <taxon>Oryzeae</taxon>
        <taxon>Zizaniinae</taxon>
        <taxon>Zizania</taxon>
    </lineage>
</organism>
<sequence length="291" mass="32328">MRRRRWGRGAPARCSGTTTWKRDSRSDSAAPRSTAAKHHTGQFVRPPVGNNWANIKRSRRALDNDTVRDVGRIEANSKRIRPMEEEEVKLAKYDNVEVIEVNPEAFVNKQQERSREERDVVGRGGNTISDTNSSSSSSSSSSSVGRESRSADSTSSSSDSGNRKSIENGGHAVVSAAPRSPPRDAQRASNQKPPPPPLPQDIKDENSYADDNIAEYRASERPAALVANGVHRLEVDAYAALMKAFHANGVLTWEKEEMLSDLRRHLHISGEEHLQMIWQLNGKMRPTKPDK</sequence>
<dbReference type="EMBL" id="JAAALK010000288">
    <property type="protein sequence ID" value="KAG8051373.1"/>
    <property type="molecule type" value="Genomic_DNA"/>
</dbReference>
<accession>A0A8J5RLB2</accession>
<evidence type="ECO:0000313" key="3">
    <source>
        <dbReference type="EMBL" id="KAG8051373.1"/>
    </source>
</evidence>
<gene>
    <name evidence="3" type="ORF">GUJ93_ZPchr0001g33068</name>
</gene>
<dbReference type="OrthoDB" id="663550at2759"/>
<feature type="domain" description="ENT" evidence="2">
    <location>
        <begin position="226"/>
        <end position="291"/>
    </location>
</feature>
<dbReference type="PANTHER" id="PTHR33432:SF35">
    <property type="entry name" value="OS01G0611200 PROTEIN"/>
    <property type="match status" value="1"/>
</dbReference>
<dbReference type="PROSITE" id="PS51138">
    <property type="entry name" value="ENT"/>
    <property type="match status" value="1"/>
</dbReference>
<name>A0A8J5RLB2_ZIZPA</name>
<reference evidence="3" key="2">
    <citation type="submission" date="2021-02" db="EMBL/GenBank/DDBJ databases">
        <authorList>
            <person name="Kimball J.A."/>
            <person name="Haas M.W."/>
            <person name="Macchietto M."/>
            <person name="Kono T."/>
            <person name="Duquette J."/>
            <person name="Shao M."/>
        </authorList>
    </citation>
    <scope>NUCLEOTIDE SEQUENCE</scope>
    <source>
        <tissue evidence="3">Fresh leaf tissue</tissue>
    </source>
</reference>
<reference evidence="3" key="1">
    <citation type="journal article" date="2021" name="bioRxiv">
        <title>Whole Genome Assembly and Annotation of Northern Wild Rice, Zizania palustris L., Supports a Whole Genome Duplication in the Zizania Genus.</title>
        <authorList>
            <person name="Haas M."/>
            <person name="Kono T."/>
            <person name="Macchietto M."/>
            <person name="Millas R."/>
            <person name="McGilp L."/>
            <person name="Shao M."/>
            <person name="Duquette J."/>
            <person name="Hirsch C.N."/>
            <person name="Kimball J."/>
        </authorList>
    </citation>
    <scope>NUCLEOTIDE SEQUENCE</scope>
    <source>
        <tissue evidence="3">Fresh leaf tissue</tissue>
    </source>
</reference>